<evidence type="ECO:0000313" key="4">
    <source>
        <dbReference type="Proteomes" id="UP000801492"/>
    </source>
</evidence>
<dbReference type="InterPro" id="IPR007889">
    <property type="entry name" value="HTH_Psq"/>
</dbReference>
<dbReference type="Proteomes" id="UP000801492">
    <property type="component" value="Unassembled WGS sequence"/>
</dbReference>
<comment type="subcellular location">
    <subcellularLocation>
        <location evidence="1">Nucleus</location>
    </subcellularLocation>
</comment>
<accession>A0A8K0G3D0</accession>
<evidence type="ECO:0000256" key="1">
    <source>
        <dbReference type="ARBA" id="ARBA00004123"/>
    </source>
</evidence>
<feature type="domain" description="HTH psq-type" evidence="2">
    <location>
        <begin position="13"/>
        <end position="50"/>
    </location>
</feature>
<dbReference type="GO" id="GO:0005634">
    <property type="term" value="C:nucleus"/>
    <property type="evidence" value="ECO:0007669"/>
    <property type="project" value="UniProtKB-SubCell"/>
</dbReference>
<feature type="non-terminal residue" evidence="3">
    <location>
        <position position="1"/>
    </location>
</feature>
<proteinExistence type="predicted"/>
<organism evidence="3 4">
    <name type="scientific">Ignelater luminosus</name>
    <name type="common">Cucubano</name>
    <name type="synonym">Pyrophorus luminosus</name>
    <dbReference type="NCBI Taxonomy" id="2038154"/>
    <lineage>
        <taxon>Eukaryota</taxon>
        <taxon>Metazoa</taxon>
        <taxon>Ecdysozoa</taxon>
        <taxon>Arthropoda</taxon>
        <taxon>Hexapoda</taxon>
        <taxon>Insecta</taxon>
        <taxon>Pterygota</taxon>
        <taxon>Neoptera</taxon>
        <taxon>Endopterygota</taxon>
        <taxon>Coleoptera</taxon>
        <taxon>Polyphaga</taxon>
        <taxon>Elateriformia</taxon>
        <taxon>Elateroidea</taxon>
        <taxon>Elateridae</taxon>
        <taxon>Agrypninae</taxon>
        <taxon>Pyrophorini</taxon>
        <taxon>Ignelater</taxon>
    </lineage>
</organism>
<gene>
    <name evidence="3" type="ORF">ILUMI_19286</name>
</gene>
<dbReference type="EMBL" id="VTPC01086081">
    <property type="protein sequence ID" value="KAF2886887.1"/>
    <property type="molecule type" value="Genomic_DNA"/>
</dbReference>
<name>A0A8K0G3D0_IGNLU</name>
<dbReference type="OrthoDB" id="7485885at2759"/>
<protein>
    <recommendedName>
        <fullName evidence="2">HTH psq-type domain-containing protein</fullName>
    </recommendedName>
</protein>
<dbReference type="GO" id="GO:0003677">
    <property type="term" value="F:DNA binding"/>
    <property type="evidence" value="ECO:0007669"/>
    <property type="project" value="InterPro"/>
</dbReference>
<dbReference type="InterPro" id="IPR009057">
    <property type="entry name" value="Homeodomain-like_sf"/>
</dbReference>
<evidence type="ECO:0000313" key="3">
    <source>
        <dbReference type="EMBL" id="KAF2886887.1"/>
    </source>
</evidence>
<reference evidence="3" key="1">
    <citation type="submission" date="2019-08" db="EMBL/GenBank/DDBJ databases">
        <title>The genome of the North American firefly Photinus pyralis.</title>
        <authorList>
            <consortium name="Photinus pyralis genome working group"/>
            <person name="Fallon T.R."/>
            <person name="Sander Lower S.E."/>
            <person name="Weng J.-K."/>
        </authorList>
    </citation>
    <scope>NUCLEOTIDE SEQUENCE</scope>
    <source>
        <strain evidence="3">TRF0915ILg1</strain>
        <tissue evidence="3">Whole body</tissue>
    </source>
</reference>
<dbReference type="SUPFAM" id="SSF46689">
    <property type="entry name" value="Homeodomain-like"/>
    <property type="match status" value="1"/>
</dbReference>
<comment type="caution">
    <text evidence="3">The sequence shown here is derived from an EMBL/GenBank/DDBJ whole genome shotgun (WGS) entry which is preliminary data.</text>
</comment>
<dbReference type="AlphaFoldDB" id="A0A8K0G3D0"/>
<keyword evidence="4" id="KW-1185">Reference proteome</keyword>
<dbReference type="Gene3D" id="1.10.10.60">
    <property type="entry name" value="Homeodomain-like"/>
    <property type="match status" value="1"/>
</dbReference>
<dbReference type="Pfam" id="PF05225">
    <property type="entry name" value="HTH_psq"/>
    <property type="match status" value="1"/>
</dbReference>
<sequence length="75" mass="8639">SIDEPLYAWSYTSENLENAVQAVCDGDSIWKASKKFSIPFSTLRESIKKNRLISEPSLGRYLNLSSDEEKIWLRI</sequence>
<evidence type="ECO:0000259" key="2">
    <source>
        <dbReference type="Pfam" id="PF05225"/>
    </source>
</evidence>